<dbReference type="GO" id="GO:0009254">
    <property type="term" value="P:peptidoglycan turnover"/>
    <property type="evidence" value="ECO:0007669"/>
    <property type="project" value="TreeGrafter"/>
</dbReference>
<dbReference type="InterPro" id="IPR050226">
    <property type="entry name" value="NagZ_Beta-hexosaminidase"/>
</dbReference>
<comment type="similarity">
    <text evidence="1">Belongs to the glycosyl hydrolase 3 family.</text>
</comment>
<reference evidence="2 3" key="1">
    <citation type="submission" date="2016-03" db="EMBL/GenBank/DDBJ databases">
        <authorList>
            <person name="Ploux O."/>
        </authorList>
    </citation>
    <scope>NUCLEOTIDE SEQUENCE [LARGE SCALE GENOMIC DNA]</scope>
    <source>
        <strain evidence="2 3">UAMH 11012</strain>
    </source>
</reference>
<gene>
    <name evidence="2" type="ORF">PAC_09896</name>
</gene>
<dbReference type="OrthoDB" id="47059at2759"/>
<sequence>MSTQPAIVDDDENGMVLDTEPLLERSDEPRRPTSFATARLATVLRDSSEWLSHVRLLRETDVIILLTPVVIPISRDPNDNSDPFEPLGRSLSRRHARIRHVPYTHRNGITSTHLGFIKRGHAVILCLASEPLQPEFADVTFAVSDDKPVIVVCCSPSDTQQALPFPAVIHTAGYSPSALEATAALLFTEQSQPNVDYLPDSSGTHDLQPKVWTVEDFNEARDIPSVLNIWLECLGARFAMDHQGLANVLRKPGYSKHYVVRNPSAGDSVGFCATYLSYVDREGERLVASLAMLIVHPTSRLQGIGLSLHSHAITQLKRTRGIIRLQLGSTFPRILYGPPSELPLSDEWFRRRGWQMNKEIPGQGQAVHDLILDFGDWQYRSALGSAIATKYRSCTQDDMAKVLDLVEKISAIDEKLGWFDQYWSLSNGPNVKDIVLAIEDHDIIGTALTYTPACGSQVSNNLPWPRRIGNDVGGVTCISIYPAKRHMIMSGLLNICVETLQMQGMKRMFLDGVADRLEDLTKLGFQKWAQYRDVWKSV</sequence>
<evidence type="ECO:0000256" key="1">
    <source>
        <dbReference type="ARBA" id="ARBA00005336"/>
    </source>
</evidence>
<dbReference type="EMBL" id="FJOG01000015">
    <property type="protein sequence ID" value="CZR60001.1"/>
    <property type="molecule type" value="Genomic_DNA"/>
</dbReference>
<dbReference type="Proteomes" id="UP000184330">
    <property type="component" value="Unassembled WGS sequence"/>
</dbReference>
<protein>
    <submittedName>
        <fullName evidence="2">Related to beta-N-acetylglucosaminidase</fullName>
    </submittedName>
</protein>
<name>A0A1L7X4Q1_9HELO</name>
<dbReference type="PANTHER" id="PTHR30480">
    <property type="entry name" value="BETA-HEXOSAMINIDASE-RELATED"/>
    <property type="match status" value="1"/>
</dbReference>
<dbReference type="InterPro" id="IPR016181">
    <property type="entry name" value="Acyl_CoA_acyltransferase"/>
</dbReference>
<proteinExistence type="inferred from homology"/>
<organism evidence="2 3">
    <name type="scientific">Phialocephala subalpina</name>
    <dbReference type="NCBI Taxonomy" id="576137"/>
    <lineage>
        <taxon>Eukaryota</taxon>
        <taxon>Fungi</taxon>
        <taxon>Dikarya</taxon>
        <taxon>Ascomycota</taxon>
        <taxon>Pezizomycotina</taxon>
        <taxon>Leotiomycetes</taxon>
        <taxon>Helotiales</taxon>
        <taxon>Mollisiaceae</taxon>
        <taxon>Phialocephala</taxon>
        <taxon>Phialocephala fortinii species complex</taxon>
    </lineage>
</organism>
<dbReference type="PANTHER" id="PTHR30480:SF16">
    <property type="entry name" value="GLYCOSIDE HYDROLASE FAMILY 3 DOMAIN PROTEIN"/>
    <property type="match status" value="1"/>
</dbReference>
<dbReference type="SUPFAM" id="SSF55729">
    <property type="entry name" value="Acyl-CoA N-acyltransferases (Nat)"/>
    <property type="match status" value="2"/>
</dbReference>
<dbReference type="AlphaFoldDB" id="A0A1L7X4Q1"/>
<evidence type="ECO:0000313" key="2">
    <source>
        <dbReference type="EMBL" id="CZR60001.1"/>
    </source>
</evidence>
<dbReference type="Gene3D" id="3.40.630.30">
    <property type="match status" value="1"/>
</dbReference>
<dbReference type="CDD" id="cd04301">
    <property type="entry name" value="NAT_SF"/>
    <property type="match status" value="1"/>
</dbReference>
<evidence type="ECO:0000313" key="3">
    <source>
        <dbReference type="Proteomes" id="UP000184330"/>
    </source>
</evidence>
<accession>A0A1L7X4Q1</accession>
<keyword evidence="3" id="KW-1185">Reference proteome</keyword>